<name>A0A2P2PSY3_RHIMU</name>
<evidence type="ECO:0000313" key="1">
    <source>
        <dbReference type="EMBL" id="MBX57851.1"/>
    </source>
</evidence>
<dbReference type="EMBL" id="GGEC01077367">
    <property type="protein sequence ID" value="MBX57851.1"/>
    <property type="molecule type" value="Transcribed_RNA"/>
</dbReference>
<reference evidence="1" key="1">
    <citation type="submission" date="2018-02" db="EMBL/GenBank/DDBJ databases">
        <title>Rhizophora mucronata_Transcriptome.</title>
        <authorList>
            <person name="Meera S.P."/>
            <person name="Sreeshan A."/>
            <person name="Augustine A."/>
        </authorList>
    </citation>
    <scope>NUCLEOTIDE SEQUENCE</scope>
    <source>
        <tissue evidence="1">Leaf</tissue>
    </source>
</reference>
<sequence>MASKEKMTIASILSSLHSNFKFSVRFYSDNTL</sequence>
<accession>A0A2P2PSY3</accession>
<dbReference type="AlphaFoldDB" id="A0A2P2PSY3"/>
<organism evidence="1">
    <name type="scientific">Rhizophora mucronata</name>
    <name type="common">Asiatic mangrove</name>
    <dbReference type="NCBI Taxonomy" id="61149"/>
    <lineage>
        <taxon>Eukaryota</taxon>
        <taxon>Viridiplantae</taxon>
        <taxon>Streptophyta</taxon>
        <taxon>Embryophyta</taxon>
        <taxon>Tracheophyta</taxon>
        <taxon>Spermatophyta</taxon>
        <taxon>Magnoliopsida</taxon>
        <taxon>eudicotyledons</taxon>
        <taxon>Gunneridae</taxon>
        <taxon>Pentapetalae</taxon>
        <taxon>rosids</taxon>
        <taxon>fabids</taxon>
        <taxon>Malpighiales</taxon>
        <taxon>Rhizophoraceae</taxon>
        <taxon>Rhizophora</taxon>
    </lineage>
</organism>
<proteinExistence type="predicted"/>
<protein>
    <submittedName>
        <fullName evidence="1">Uncharacterized protein</fullName>
    </submittedName>
</protein>